<organism evidence="4 5">
    <name type="scientific">Batrachochytrium salamandrivorans</name>
    <dbReference type="NCBI Taxonomy" id="1357716"/>
    <lineage>
        <taxon>Eukaryota</taxon>
        <taxon>Fungi</taxon>
        <taxon>Fungi incertae sedis</taxon>
        <taxon>Chytridiomycota</taxon>
        <taxon>Chytridiomycota incertae sedis</taxon>
        <taxon>Chytridiomycetes</taxon>
        <taxon>Rhizophydiales</taxon>
        <taxon>Rhizophydiales incertae sedis</taxon>
        <taxon>Batrachochytrium</taxon>
    </lineage>
</organism>
<keyword evidence="2" id="KW-0689">Ribosomal protein</keyword>
<evidence type="ECO:0000256" key="2">
    <source>
        <dbReference type="ARBA" id="ARBA00022980"/>
    </source>
</evidence>
<sequence>MQRHSHKTLSRVAGDKVAPRPKLIIFCCKRAQSDNKGHLHPLTPGLLAQMLRAARTASSTHAMYRIAHVGESSVATRGAFLPPLPLKSACRLSNVRMFAAPPQTEDLDDGNPLPHFKIKPALKRLPDVRGIDPVSIELPKDRGANKTFRVMMRAIDLEHRVRHDHDGRTQLISASSPLAISPGSIVLIEYVTARSMARKQLFAGVLMVIKRQGIMSSFTLRNYVMGTGVVIQFPVYSPMVLKIKVLQPAAPELLKRKTDDISWILKRSCPGVDYTKIDEMVARYRLAEDRLAKLQQKL</sequence>
<protein>
    <recommendedName>
        <fullName evidence="6">Ribosomal protein L19</fullName>
    </recommendedName>
</protein>
<evidence type="ECO:0000313" key="4">
    <source>
        <dbReference type="EMBL" id="KAH6594394.1"/>
    </source>
</evidence>
<dbReference type="PANTHER" id="PTHR15680:SF9">
    <property type="entry name" value="LARGE RIBOSOMAL SUBUNIT PROTEIN BL19M"/>
    <property type="match status" value="1"/>
</dbReference>
<keyword evidence="3" id="KW-0687">Ribonucleoprotein</keyword>
<name>A0ABQ8F9R1_9FUNG</name>
<evidence type="ECO:0000256" key="3">
    <source>
        <dbReference type="ARBA" id="ARBA00023274"/>
    </source>
</evidence>
<dbReference type="Pfam" id="PF01245">
    <property type="entry name" value="Ribosomal_L19"/>
    <property type="match status" value="1"/>
</dbReference>
<accession>A0ABQ8F9R1</accession>
<dbReference type="InterPro" id="IPR001857">
    <property type="entry name" value="Ribosomal_bL19"/>
</dbReference>
<dbReference type="PRINTS" id="PR00061">
    <property type="entry name" value="RIBOSOMALL19"/>
</dbReference>
<comment type="similarity">
    <text evidence="1">Belongs to the bacterial ribosomal protein bL19 family.</text>
</comment>
<dbReference type="InterPro" id="IPR038657">
    <property type="entry name" value="Ribosomal_bL19_sf"/>
</dbReference>
<gene>
    <name evidence="4" type="ORF">BASA50_006641</name>
</gene>
<dbReference type="SUPFAM" id="SSF50104">
    <property type="entry name" value="Translation proteins SH3-like domain"/>
    <property type="match status" value="1"/>
</dbReference>
<comment type="caution">
    <text evidence="4">The sequence shown here is derived from an EMBL/GenBank/DDBJ whole genome shotgun (WGS) entry which is preliminary data.</text>
</comment>
<evidence type="ECO:0008006" key="6">
    <source>
        <dbReference type="Google" id="ProtNLM"/>
    </source>
</evidence>
<dbReference type="EMBL" id="JAFCIX010000335">
    <property type="protein sequence ID" value="KAH6594394.1"/>
    <property type="molecule type" value="Genomic_DNA"/>
</dbReference>
<dbReference type="Gene3D" id="2.30.30.790">
    <property type="match status" value="1"/>
</dbReference>
<keyword evidence="5" id="KW-1185">Reference proteome</keyword>
<evidence type="ECO:0000256" key="1">
    <source>
        <dbReference type="ARBA" id="ARBA00005781"/>
    </source>
</evidence>
<reference evidence="4 5" key="1">
    <citation type="submission" date="2021-02" db="EMBL/GenBank/DDBJ databases">
        <title>Variation within the Batrachochytrium salamandrivorans European outbreak.</title>
        <authorList>
            <person name="Kelly M."/>
            <person name="Pasmans F."/>
            <person name="Shea T.P."/>
            <person name="Munoz J.F."/>
            <person name="Carranza S."/>
            <person name="Cuomo C.A."/>
            <person name="Martel A."/>
        </authorList>
    </citation>
    <scope>NUCLEOTIDE SEQUENCE [LARGE SCALE GENOMIC DNA]</scope>
    <source>
        <strain evidence="4 5">AMFP18/2</strain>
    </source>
</reference>
<dbReference type="PANTHER" id="PTHR15680">
    <property type="entry name" value="RIBOSOMAL PROTEIN L19"/>
    <property type="match status" value="1"/>
</dbReference>
<dbReference type="InterPro" id="IPR008991">
    <property type="entry name" value="Translation_prot_SH3-like_sf"/>
</dbReference>
<evidence type="ECO:0000313" key="5">
    <source>
        <dbReference type="Proteomes" id="UP001648503"/>
    </source>
</evidence>
<dbReference type="Proteomes" id="UP001648503">
    <property type="component" value="Unassembled WGS sequence"/>
</dbReference>
<proteinExistence type="inferred from homology"/>